<dbReference type="Proteomes" id="UP000800038">
    <property type="component" value="Unassembled WGS sequence"/>
</dbReference>
<evidence type="ECO:0000313" key="2">
    <source>
        <dbReference type="EMBL" id="KAF1947627.1"/>
    </source>
</evidence>
<keyword evidence="3" id="KW-1185">Reference proteome</keyword>
<evidence type="ECO:0000256" key="1">
    <source>
        <dbReference type="SAM" id="MobiDB-lite"/>
    </source>
</evidence>
<feature type="region of interest" description="Disordered" evidence="1">
    <location>
        <begin position="28"/>
        <end position="92"/>
    </location>
</feature>
<dbReference type="OrthoDB" id="4357148at2759"/>
<evidence type="ECO:0000313" key="3">
    <source>
        <dbReference type="Proteomes" id="UP000800038"/>
    </source>
</evidence>
<evidence type="ECO:0008006" key="4">
    <source>
        <dbReference type="Google" id="ProtNLM"/>
    </source>
</evidence>
<name>A0A6A5TFF9_9PLEO</name>
<feature type="compositionally biased region" description="Basic and acidic residues" evidence="1">
    <location>
        <begin position="41"/>
        <end position="57"/>
    </location>
</feature>
<accession>A0A6A5TFF9</accession>
<dbReference type="EMBL" id="ML975997">
    <property type="protein sequence ID" value="KAF1947627.1"/>
    <property type="molecule type" value="Genomic_DNA"/>
</dbReference>
<proteinExistence type="predicted"/>
<sequence>MDNTRIPIIPNHTTTIININMSYTNQIPAGNAVDNDYQSPRGEKDAIDRSNIIEECTRGATKKSGTYTEPSDEEGFDEYIAGGQDGTSSGRQ</sequence>
<protein>
    <recommendedName>
        <fullName evidence="4">Histone chaperone domain-containing protein</fullName>
    </recommendedName>
</protein>
<organism evidence="2 3">
    <name type="scientific">Clathrospora elynae</name>
    <dbReference type="NCBI Taxonomy" id="706981"/>
    <lineage>
        <taxon>Eukaryota</taxon>
        <taxon>Fungi</taxon>
        <taxon>Dikarya</taxon>
        <taxon>Ascomycota</taxon>
        <taxon>Pezizomycotina</taxon>
        <taxon>Dothideomycetes</taxon>
        <taxon>Pleosporomycetidae</taxon>
        <taxon>Pleosporales</taxon>
        <taxon>Diademaceae</taxon>
        <taxon>Clathrospora</taxon>
    </lineage>
</organism>
<dbReference type="AlphaFoldDB" id="A0A6A5TFF9"/>
<reference evidence="2" key="1">
    <citation type="journal article" date="2020" name="Stud. Mycol.">
        <title>101 Dothideomycetes genomes: a test case for predicting lifestyles and emergence of pathogens.</title>
        <authorList>
            <person name="Haridas S."/>
            <person name="Albert R."/>
            <person name="Binder M."/>
            <person name="Bloem J."/>
            <person name="Labutti K."/>
            <person name="Salamov A."/>
            <person name="Andreopoulos B."/>
            <person name="Baker S."/>
            <person name="Barry K."/>
            <person name="Bills G."/>
            <person name="Bluhm B."/>
            <person name="Cannon C."/>
            <person name="Castanera R."/>
            <person name="Culley D."/>
            <person name="Daum C."/>
            <person name="Ezra D."/>
            <person name="Gonzalez J."/>
            <person name="Henrissat B."/>
            <person name="Kuo A."/>
            <person name="Liang C."/>
            <person name="Lipzen A."/>
            <person name="Lutzoni F."/>
            <person name="Magnuson J."/>
            <person name="Mondo S."/>
            <person name="Nolan M."/>
            <person name="Ohm R."/>
            <person name="Pangilinan J."/>
            <person name="Park H.-J."/>
            <person name="Ramirez L."/>
            <person name="Alfaro M."/>
            <person name="Sun H."/>
            <person name="Tritt A."/>
            <person name="Yoshinaga Y."/>
            <person name="Zwiers L.-H."/>
            <person name="Turgeon B."/>
            <person name="Goodwin S."/>
            <person name="Spatafora J."/>
            <person name="Crous P."/>
            <person name="Grigoriev I."/>
        </authorList>
    </citation>
    <scope>NUCLEOTIDE SEQUENCE</scope>
    <source>
        <strain evidence="2">CBS 161.51</strain>
    </source>
</reference>
<gene>
    <name evidence="2" type="ORF">EJ02DRAFT_417144</name>
</gene>